<dbReference type="InterPro" id="IPR040225">
    <property type="entry name" value="GIL1-like"/>
</dbReference>
<dbReference type="PANTHER" id="PTHR31161">
    <property type="entry name" value="PROTEIN GRAVITROPIC IN THE LIGHT 1"/>
    <property type="match status" value="1"/>
</dbReference>
<protein>
    <submittedName>
        <fullName evidence="1">Uncharacterized protein</fullName>
    </submittedName>
</protein>
<dbReference type="Proteomes" id="UP001633002">
    <property type="component" value="Unassembled WGS sequence"/>
</dbReference>
<gene>
    <name evidence="1" type="ORF">R1sor_005828</name>
</gene>
<sequence>MKPWDGGDGVPSEAWEPRVDDQLQLVGSMEEDLWARNFREGLSNMIANSPCPPRAVYIREATSKGRRGLQEMYPPTCNQAVISPTVSDFPEIPSEDEIEDQFLDVWVEAKLAVEALSQYLVGNRHNIFDKSAFVNRVRPDTFFFKPNHKDYVIIAGLYQVFLKDFESESFGSSSEPPTAVLPGQCFEVRISPDVRAVRSYLYYKSGRSSTDVDYMDWFRARVMEFCEVLDISLAPVASFATHADGPTILNALGGPYLVSYFTDVALACWKLQTLAFAFKEPVVRLNVGDDDAFDETLMVPVVDEEEEESEVEALEDMDGELAVSFKVCPGFRFPGTGNVIRAEIYPILLASDPSF</sequence>
<accession>A0ABD3HKX7</accession>
<evidence type="ECO:0000313" key="2">
    <source>
        <dbReference type="Proteomes" id="UP001633002"/>
    </source>
</evidence>
<evidence type="ECO:0000313" key="1">
    <source>
        <dbReference type="EMBL" id="KAL3692177.1"/>
    </source>
</evidence>
<comment type="caution">
    <text evidence="1">The sequence shown here is derived from an EMBL/GenBank/DDBJ whole genome shotgun (WGS) entry which is preliminary data.</text>
</comment>
<dbReference type="AlphaFoldDB" id="A0ABD3HKX7"/>
<proteinExistence type="predicted"/>
<dbReference type="EMBL" id="JBJQOH010000003">
    <property type="protein sequence ID" value="KAL3692177.1"/>
    <property type="molecule type" value="Genomic_DNA"/>
</dbReference>
<keyword evidence="2" id="KW-1185">Reference proteome</keyword>
<name>A0ABD3HKX7_9MARC</name>
<reference evidence="1 2" key="1">
    <citation type="submission" date="2024-09" db="EMBL/GenBank/DDBJ databases">
        <title>Chromosome-scale assembly of Riccia sorocarpa.</title>
        <authorList>
            <person name="Paukszto L."/>
        </authorList>
    </citation>
    <scope>NUCLEOTIDE SEQUENCE [LARGE SCALE GENOMIC DNA]</scope>
    <source>
        <strain evidence="1">LP-2024</strain>
        <tissue evidence="1">Aerial parts of the thallus</tissue>
    </source>
</reference>
<organism evidence="1 2">
    <name type="scientific">Riccia sorocarpa</name>
    <dbReference type="NCBI Taxonomy" id="122646"/>
    <lineage>
        <taxon>Eukaryota</taxon>
        <taxon>Viridiplantae</taxon>
        <taxon>Streptophyta</taxon>
        <taxon>Embryophyta</taxon>
        <taxon>Marchantiophyta</taxon>
        <taxon>Marchantiopsida</taxon>
        <taxon>Marchantiidae</taxon>
        <taxon>Marchantiales</taxon>
        <taxon>Ricciaceae</taxon>
        <taxon>Riccia</taxon>
    </lineage>
</organism>